<accession>A0A8X6NCY6</accession>
<evidence type="ECO:0000313" key="2">
    <source>
        <dbReference type="Proteomes" id="UP000887013"/>
    </source>
</evidence>
<keyword evidence="2" id="KW-1185">Reference proteome</keyword>
<protein>
    <submittedName>
        <fullName evidence="1">Uncharacterized protein</fullName>
    </submittedName>
</protein>
<dbReference type="AlphaFoldDB" id="A0A8X6NCY6"/>
<sequence length="103" mass="11851">MNVLFYHIRYCLHHSGLEASTFVEDLSNLNVLMLDGVGVWGVVYLAQGQWLALKFGSLTRSPLSLLLFLIAKLINYQYISTFCSPMYRYIFFKCIEEAVKMSV</sequence>
<proteinExistence type="predicted"/>
<gene>
    <name evidence="1" type="ORF">NPIL_601871</name>
</gene>
<name>A0A8X6NCY6_NEPPI</name>
<dbReference type="EMBL" id="BMAW01008148">
    <property type="protein sequence ID" value="GFT07042.1"/>
    <property type="molecule type" value="Genomic_DNA"/>
</dbReference>
<dbReference type="Proteomes" id="UP000887013">
    <property type="component" value="Unassembled WGS sequence"/>
</dbReference>
<reference evidence="1" key="1">
    <citation type="submission" date="2020-08" db="EMBL/GenBank/DDBJ databases">
        <title>Multicomponent nature underlies the extraordinary mechanical properties of spider dragline silk.</title>
        <authorList>
            <person name="Kono N."/>
            <person name="Nakamura H."/>
            <person name="Mori M."/>
            <person name="Yoshida Y."/>
            <person name="Ohtoshi R."/>
            <person name="Malay A.D."/>
            <person name="Moran D.A.P."/>
            <person name="Tomita M."/>
            <person name="Numata K."/>
            <person name="Arakawa K."/>
        </authorList>
    </citation>
    <scope>NUCLEOTIDE SEQUENCE</scope>
</reference>
<comment type="caution">
    <text evidence="1">The sequence shown here is derived from an EMBL/GenBank/DDBJ whole genome shotgun (WGS) entry which is preliminary data.</text>
</comment>
<organism evidence="1 2">
    <name type="scientific">Nephila pilipes</name>
    <name type="common">Giant wood spider</name>
    <name type="synonym">Nephila maculata</name>
    <dbReference type="NCBI Taxonomy" id="299642"/>
    <lineage>
        <taxon>Eukaryota</taxon>
        <taxon>Metazoa</taxon>
        <taxon>Ecdysozoa</taxon>
        <taxon>Arthropoda</taxon>
        <taxon>Chelicerata</taxon>
        <taxon>Arachnida</taxon>
        <taxon>Araneae</taxon>
        <taxon>Araneomorphae</taxon>
        <taxon>Entelegynae</taxon>
        <taxon>Araneoidea</taxon>
        <taxon>Nephilidae</taxon>
        <taxon>Nephila</taxon>
    </lineage>
</organism>
<evidence type="ECO:0000313" key="1">
    <source>
        <dbReference type="EMBL" id="GFT07042.1"/>
    </source>
</evidence>